<dbReference type="Gene3D" id="1.20.120.340">
    <property type="entry name" value="Flagellar protein FliS"/>
    <property type="match status" value="1"/>
</dbReference>
<dbReference type="InterPro" id="IPR036584">
    <property type="entry name" value="FliS_sf"/>
</dbReference>
<keyword evidence="2" id="KW-1185">Reference proteome</keyword>
<dbReference type="InterPro" id="IPR003713">
    <property type="entry name" value="FliS"/>
</dbReference>
<evidence type="ECO:0000313" key="2">
    <source>
        <dbReference type="Proteomes" id="UP000755104"/>
    </source>
</evidence>
<dbReference type="Pfam" id="PF02561">
    <property type="entry name" value="FliS"/>
    <property type="match status" value="1"/>
</dbReference>
<accession>A0ABS7JA77</accession>
<dbReference type="EMBL" id="JAIGNO010000002">
    <property type="protein sequence ID" value="MBX7481887.1"/>
    <property type="molecule type" value="Genomic_DNA"/>
</dbReference>
<evidence type="ECO:0000313" key="1">
    <source>
        <dbReference type="EMBL" id="MBX7481887.1"/>
    </source>
</evidence>
<keyword evidence="1" id="KW-0966">Cell projection</keyword>
<organism evidence="1 2">
    <name type="scientific">Qipengyuania qiaonensis</name>
    <dbReference type="NCBI Taxonomy" id="2867240"/>
    <lineage>
        <taxon>Bacteria</taxon>
        <taxon>Pseudomonadati</taxon>
        <taxon>Pseudomonadota</taxon>
        <taxon>Alphaproteobacteria</taxon>
        <taxon>Sphingomonadales</taxon>
        <taxon>Erythrobacteraceae</taxon>
        <taxon>Qipengyuania</taxon>
    </lineage>
</organism>
<sequence>MLSRSKPNEAYRQASFDARLLGSSRDDLVIFCLEDFIENLGRLELADARCDSVGRSRAITRCVTALTALELGIDRKAELGASLAHLYGSAKKVLLNSIRTTDVANIAVIKSDFSEIASAFRGAMHN</sequence>
<gene>
    <name evidence="1" type="ORF">K3174_05045</name>
</gene>
<proteinExistence type="predicted"/>
<name>A0ABS7JA77_9SPHN</name>
<comment type="caution">
    <text evidence="1">The sequence shown here is derived from an EMBL/GenBank/DDBJ whole genome shotgun (WGS) entry which is preliminary data.</text>
</comment>
<dbReference type="SUPFAM" id="SSF101116">
    <property type="entry name" value="Flagellar export chaperone FliS"/>
    <property type="match status" value="1"/>
</dbReference>
<keyword evidence="1" id="KW-0969">Cilium</keyword>
<dbReference type="RefSeq" id="WP_221556282.1">
    <property type="nucleotide sequence ID" value="NZ_JAIGNO010000002.1"/>
</dbReference>
<keyword evidence="1" id="KW-0282">Flagellum</keyword>
<dbReference type="Proteomes" id="UP000755104">
    <property type="component" value="Unassembled WGS sequence"/>
</dbReference>
<reference evidence="1 2" key="1">
    <citation type="submission" date="2021-08" db="EMBL/GenBank/DDBJ databases">
        <title>Comparative Genomics Analysis of the Genus Qipengyuania Reveals Extensive Genetic Diversity and Metabolic Versatility, Including the Description of Fifteen Novel Species.</title>
        <authorList>
            <person name="Liu Y."/>
        </authorList>
    </citation>
    <scope>NUCLEOTIDE SEQUENCE [LARGE SCALE GENOMIC DNA]</scope>
    <source>
        <strain evidence="1 2">6D47A</strain>
    </source>
</reference>
<protein>
    <submittedName>
        <fullName evidence="1">Flagellar protein FliS</fullName>
    </submittedName>
</protein>